<keyword evidence="3" id="KW-1185">Reference proteome</keyword>
<dbReference type="InterPro" id="IPR005586">
    <property type="entry name" value="ABC_trans_aux"/>
</dbReference>
<dbReference type="RefSeq" id="WP_281791911.1">
    <property type="nucleotide sequence ID" value="NZ_BSDR01000001.1"/>
</dbReference>
<dbReference type="EMBL" id="BSDR01000001">
    <property type="protein sequence ID" value="GLI32888.1"/>
    <property type="molecule type" value="Genomic_DNA"/>
</dbReference>
<dbReference type="Gene3D" id="3.40.50.10610">
    <property type="entry name" value="ABC-type transport auxiliary lipoprotein component"/>
    <property type="match status" value="1"/>
</dbReference>
<dbReference type="PROSITE" id="PS51257">
    <property type="entry name" value="PROKAR_LIPOPROTEIN"/>
    <property type="match status" value="1"/>
</dbReference>
<organism evidence="2 3">
    <name type="scientific">Desulforhabdus amnigena</name>
    <dbReference type="NCBI Taxonomy" id="40218"/>
    <lineage>
        <taxon>Bacteria</taxon>
        <taxon>Pseudomonadati</taxon>
        <taxon>Thermodesulfobacteriota</taxon>
        <taxon>Syntrophobacteria</taxon>
        <taxon>Syntrophobacterales</taxon>
        <taxon>Syntrophobacteraceae</taxon>
        <taxon>Desulforhabdus</taxon>
    </lineage>
</organism>
<protein>
    <recommendedName>
        <fullName evidence="1">ABC-type transport auxiliary lipoprotein component domain-containing protein</fullName>
    </recommendedName>
</protein>
<sequence length="207" mass="22863">MNHRFFGNIVLTFLIVSLLGGCFGGRSAKTHFYLLGESTGSAPFQQNNAATGEKIIGVGPVEVAEYLDRPQIVTRSGQNEIHFAEYDRWAEPIKDGFARVMAANLSNLLGTEQVAPFPWRSSTILDYQVTIKVVRFDGEPGGSTSLVALWSLYGRENREILKWNKFTGTEICEKKDFESLVAAKNRLIEKFSAEVAGVIRSDAASLP</sequence>
<evidence type="ECO:0000313" key="3">
    <source>
        <dbReference type="Proteomes" id="UP001144372"/>
    </source>
</evidence>
<comment type="caution">
    <text evidence="2">The sequence shown here is derived from an EMBL/GenBank/DDBJ whole genome shotgun (WGS) entry which is preliminary data.</text>
</comment>
<dbReference type="Pfam" id="PF03886">
    <property type="entry name" value="ABC_trans_aux"/>
    <property type="match status" value="1"/>
</dbReference>
<feature type="domain" description="ABC-type transport auxiliary lipoprotein component" evidence="1">
    <location>
        <begin position="42"/>
        <end position="196"/>
    </location>
</feature>
<dbReference type="Proteomes" id="UP001144372">
    <property type="component" value="Unassembled WGS sequence"/>
</dbReference>
<proteinExistence type="predicted"/>
<reference evidence="2" key="1">
    <citation type="submission" date="2022-12" db="EMBL/GenBank/DDBJ databases">
        <title>Reference genome sequencing for broad-spectrum identification of bacterial and archaeal isolates by mass spectrometry.</title>
        <authorList>
            <person name="Sekiguchi Y."/>
            <person name="Tourlousse D.M."/>
        </authorList>
    </citation>
    <scope>NUCLEOTIDE SEQUENCE</scope>
    <source>
        <strain evidence="2">ASRB1</strain>
    </source>
</reference>
<evidence type="ECO:0000259" key="1">
    <source>
        <dbReference type="Pfam" id="PF03886"/>
    </source>
</evidence>
<dbReference type="AlphaFoldDB" id="A0A9W6D1G0"/>
<evidence type="ECO:0000313" key="2">
    <source>
        <dbReference type="EMBL" id="GLI32888.1"/>
    </source>
</evidence>
<accession>A0A9W6D1G0</accession>
<dbReference type="SUPFAM" id="SSF159594">
    <property type="entry name" value="XCC0632-like"/>
    <property type="match status" value="1"/>
</dbReference>
<name>A0A9W6D1G0_9BACT</name>
<gene>
    <name evidence="2" type="ORF">DAMNIGENAA_03210</name>
</gene>